<dbReference type="Pfam" id="PF13487">
    <property type="entry name" value="HD_5"/>
    <property type="match status" value="1"/>
</dbReference>
<dbReference type="InterPro" id="IPR003607">
    <property type="entry name" value="HD/PDEase_dom"/>
</dbReference>
<dbReference type="EMBL" id="CP002175">
    <property type="protein sequence ID" value="ADO76206.1"/>
    <property type="molecule type" value="Genomic_DNA"/>
</dbReference>
<dbReference type="Gene3D" id="3.30.70.270">
    <property type="match status" value="1"/>
</dbReference>
<reference evidence="3 4" key="2">
    <citation type="journal article" date="2011" name="Stand. Genomic Sci.">
        <title>Complete genome sequence of the extremely halophilic Halanaerobium praevalens type strain (GSL).</title>
        <authorList>
            <person name="Ivanova N."/>
            <person name="Sikorski J."/>
            <person name="Chertkov O."/>
            <person name="Nolan M."/>
            <person name="Lucas S."/>
            <person name="Hammon N."/>
            <person name="Deshpande S."/>
            <person name="Cheng J.F."/>
            <person name="Tapia R."/>
            <person name="Han C."/>
            <person name="Goodwin L."/>
            <person name="Pitluck S."/>
            <person name="Huntemann M."/>
            <person name="Liolios K."/>
            <person name="Pagani I."/>
            <person name="Mavromatis K."/>
            <person name="Ovchinikova G."/>
            <person name="Pati A."/>
            <person name="Chen A."/>
            <person name="Palaniappan K."/>
            <person name="Land M."/>
            <person name="Hauser L."/>
            <person name="Brambilla E.M."/>
            <person name="Kannan K.P."/>
            <person name="Rohde M."/>
            <person name="Tindall B.J."/>
            <person name="Goker M."/>
            <person name="Detter J.C."/>
            <person name="Woyke T."/>
            <person name="Bristow J."/>
            <person name="Eisen J.A."/>
            <person name="Markowitz V."/>
            <person name="Hugenholtz P."/>
            <person name="Kyrpides N.C."/>
            <person name="Klenk H.P."/>
            <person name="Lapidus A."/>
        </authorList>
    </citation>
    <scope>NUCLEOTIDE SEQUENCE [LARGE SCALE GENOMIC DNA]</scope>
    <source>
        <strain evidence="4">ATCC 33744 / DSM 2228 / GSL</strain>
    </source>
</reference>
<dbReference type="Proteomes" id="UP000006866">
    <property type="component" value="Chromosome"/>
</dbReference>
<dbReference type="InterPro" id="IPR037522">
    <property type="entry name" value="HD_GYP_dom"/>
</dbReference>
<protein>
    <submittedName>
        <fullName evidence="3">Diguanylate cyclase and metal dependent phosphohydrolase</fullName>
    </submittedName>
</protein>
<dbReference type="Gene3D" id="3.30.450.20">
    <property type="entry name" value="PAS domain"/>
    <property type="match status" value="1"/>
</dbReference>
<dbReference type="PANTHER" id="PTHR43155:SF2">
    <property type="entry name" value="CYCLIC DI-GMP PHOSPHODIESTERASE PA4108"/>
    <property type="match status" value="1"/>
</dbReference>
<dbReference type="PROSITE" id="PS50887">
    <property type="entry name" value="GGDEF"/>
    <property type="match status" value="1"/>
</dbReference>
<dbReference type="SMART" id="SM00267">
    <property type="entry name" value="GGDEF"/>
    <property type="match status" value="1"/>
</dbReference>
<dbReference type="PANTHER" id="PTHR43155">
    <property type="entry name" value="CYCLIC DI-GMP PHOSPHODIESTERASE PA4108-RELATED"/>
    <property type="match status" value="1"/>
</dbReference>
<reference evidence="4" key="1">
    <citation type="submission" date="2010-10" db="EMBL/GenBank/DDBJ databases">
        <title>The complete genome of Halanaerobium praevalens DSM 2228.</title>
        <authorList>
            <consortium name="US DOE Joint Genome Institute (JGI-PGF)"/>
            <person name="Lucas S."/>
            <person name="Copeland A."/>
            <person name="Lapidus A."/>
            <person name="Glavina del Rio T."/>
            <person name="Dalin E."/>
            <person name="Tice H."/>
            <person name="Bruce D."/>
            <person name="Goodwin L."/>
            <person name="Pitluck S."/>
            <person name="Kyrpides N."/>
            <person name="Mavromatis K."/>
            <person name="Ivanova N."/>
            <person name="Ovchinnikova G."/>
            <person name="Chertkov O."/>
            <person name="Detter J.C."/>
            <person name="Han C."/>
            <person name="Larimer F."/>
            <person name="Land M."/>
            <person name="Hauser L."/>
            <person name="Markowitz V."/>
            <person name="Cheng J.-F."/>
            <person name="Hugenholtz P."/>
            <person name="Woyke T."/>
            <person name="Wu D."/>
            <person name="Tindall B."/>
            <person name="Pomrenke H.G."/>
            <person name="Brambilla E."/>
            <person name="Klenk H.-P."/>
            <person name="Eisen J.A."/>
        </authorList>
    </citation>
    <scope>NUCLEOTIDE SEQUENCE [LARGE SCALE GENOMIC DNA]</scope>
    <source>
        <strain evidence="4">ATCC 33744 / DSM 2228 / GSL</strain>
    </source>
</reference>
<dbReference type="InterPro" id="IPR029787">
    <property type="entry name" value="Nucleotide_cyclase"/>
</dbReference>
<dbReference type="Pfam" id="PF10114">
    <property type="entry name" value="PocR"/>
    <property type="match status" value="1"/>
</dbReference>
<gene>
    <name evidence="3" type="ordered locus">Hprae_0045</name>
</gene>
<dbReference type="RefSeq" id="WP_014552241.1">
    <property type="nucleotide sequence ID" value="NC_017455.1"/>
</dbReference>
<dbReference type="eggNOG" id="COG3437">
    <property type="taxonomic scope" value="Bacteria"/>
</dbReference>
<dbReference type="CDD" id="cd00077">
    <property type="entry name" value="HDc"/>
    <property type="match status" value="1"/>
</dbReference>
<dbReference type="Pfam" id="PF00990">
    <property type="entry name" value="GGDEF"/>
    <property type="match status" value="1"/>
</dbReference>
<dbReference type="KEGG" id="hpk:Hprae_0045"/>
<dbReference type="Pfam" id="PF08448">
    <property type="entry name" value="PAS_4"/>
    <property type="match status" value="1"/>
</dbReference>
<dbReference type="InterPro" id="IPR013656">
    <property type="entry name" value="PAS_4"/>
</dbReference>
<evidence type="ECO:0000313" key="4">
    <source>
        <dbReference type="Proteomes" id="UP000006866"/>
    </source>
</evidence>
<dbReference type="CDD" id="cd01949">
    <property type="entry name" value="GGDEF"/>
    <property type="match status" value="1"/>
</dbReference>
<dbReference type="STRING" id="572479.Hprae_0045"/>
<name>E3DLU7_HALPG</name>
<accession>E3DLU7</accession>
<dbReference type="SUPFAM" id="SSF55785">
    <property type="entry name" value="PYP-like sensor domain (PAS domain)"/>
    <property type="match status" value="1"/>
</dbReference>
<dbReference type="NCBIfam" id="TIGR00254">
    <property type="entry name" value="GGDEF"/>
    <property type="match status" value="1"/>
</dbReference>
<keyword evidence="4" id="KW-1185">Reference proteome</keyword>
<evidence type="ECO:0000259" key="1">
    <source>
        <dbReference type="PROSITE" id="PS50887"/>
    </source>
</evidence>
<dbReference type="InterPro" id="IPR035965">
    <property type="entry name" value="PAS-like_dom_sf"/>
</dbReference>
<dbReference type="InterPro" id="IPR018771">
    <property type="entry name" value="PocR_dom"/>
</dbReference>
<evidence type="ECO:0000259" key="2">
    <source>
        <dbReference type="PROSITE" id="PS51832"/>
    </source>
</evidence>
<dbReference type="SMART" id="SM00471">
    <property type="entry name" value="HDc"/>
    <property type="match status" value="1"/>
</dbReference>
<evidence type="ECO:0000313" key="3">
    <source>
        <dbReference type="EMBL" id="ADO76206.1"/>
    </source>
</evidence>
<organism evidence="3 4">
    <name type="scientific">Halanaerobium praevalens (strain ATCC 33744 / DSM 2228 / GSL)</name>
    <dbReference type="NCBI Taxonomy" id="572479"/>
    <lineage>
        <taxon>Bacteria</taxon>
        <taxon>Bacillati</taxon>
        <taxon>Bacillota</taxon>
        <taxon>Clostridia</taxon>
        <taxon>Halanaerobiales</taxon>
        <taxon>Halanaerobiaceae</taxon>
        <taxon>Halanaerobium</taxon>
    </lineage>
</organism>
<dbReference type="SUPFAM" id="SSF109604">
    <property type="entry name" value="HD-domain/PDEase-like"/>
    <property type="match status" value="1"/>
</dbReference>
<dbReference type="PROSITE" id="PS51832">
    <property type="entry name" value="HD_GYP"/>
    <property type="match status" value="1"/>
</dbReference>
<dbReference type="eggNOG" id="COG4936">
    <property type="taxonomic scope" value="Bacteria"/>
</dbReference>
<dbReference type="AlphaFoldDB" id="E3DLU7"/>
<dbReference type="InterPro" id="IPR000014">
    <property type="entry name" value="PAS"/>
</dbReference>
<sequence>MDIKINDHFDFKRLNLVLESFNQATGFVTAILDLEGNVLSKSGWREVCTDFHRINQETKKNCWKSDTFLANKMFEGENYHAYSCLNGLVDVVVPIIIQGEHFANLFTGQFFFTEPSIEFFEKQAAKYNFDKNSYLAAIKKVPVVSEAKVKSIMKVLVQIIEMISDLTVEKMEQEKLNNLLKKSYEEIKISEKKYRNLFENMKNGFALHQMIYNEQGKAIDYRFLDLNPAFEELTGLSASNLIGNTVKKVLPKIEQDWIDKYGRVAATGESISFEKYAREQDKYFIVRAFSPEQGKFATIFSDITERKKVEAELKYRTFHDELTGLYNRAYFNEEIKRYDNKRQLPLSVIMGDINGLKIANDSFGHQQGDKLLKKIAQIIKDSCRKEDLVARTGGDEFIILLPKTSEKEAKEIYARIKIACQEAKSEPIELSIALGIASKREIGIDFEKVLKKAEDKMYQNKVHESQSVHNTILASLETMLRETTNETLKHSQRLHNLAIALGKKLDLSQHELDVLASLANLHDLGKITISKEILQKSGSLTNKEWKEIKRHPEAGYKIAKSSPKLNEVAEGILCHHERWDGKGYPQKLVGRSIPLLARIITIVDAYDVMTNGRPYKKPMLKEEALNEIKNCAGKQFDPKLAKIFIESLKNS</sequence>
<dbReference type="PATRIC" id="fig|572479.3.peg.46"/>
<dbReference type="Gene3D" id="1.10.3210.10">
    <property type="entry name" value="Hypothetical protein af1432"/>
    <property type="match status" value="1"/>
</dbReference>
<feature type="domain" description="GGDEF" evidence="1">
    <location>
        <begin position="344"/>
        <end position="477"/>
    </location>
</feature>
<feature type="domain" description="HD-GYP" evidence="2">
    <location>
        <begin position="465"/>
        <end position="651"/>
    </location>
</feature>
<dbReference type="InterPro" id="IPR000160">
    <property type="entry name" value="GGDEF_dom"/>
</dbReference>
<proteinExistence type="predicted"/>
<dbReference type="HOGENOM" id="CLU_000445_92_5_9"/>
<dbReference type="SUPFAM" id="SSF55073">
    <property type="entry name" value="Nucleotide cyclase"/>
    <property type="match status" value="1"/>
</dbReference>
<dbReference type="NCBIfam" id="TIGR00229">
    <property type="entry name" value="sensory_box"/>
    <property type="match status" value="1"/>
</dbReference>
<dbReference type="InterPro" id="IPR043128">
    <property type="entry name" value="Rev_trsase/Diguanyl_cyclase"/>
</dbReference>
<dbReference type="OrthoDB" id="9804747at2"/>